<comment type="caution">
    <text evidence="1">The sequence shown here is derived from an EMBL/GenBank/DDBJ whole genome shotgun (WGS) entry which is preliminary data.</text>
</comment>
<dbReference type="GeneID" id="59343497"/>
<protein>
    <submittedName>
        <fullName evidence="1">Uncharacterized protein</fullName>
    </submittedName>
</protein>
<proteinExistence type="predicted"/>
<sequence length="198" mass="22539">MRAWYPSPLTTAFIPSCFTRTGLVERCIIDRFQVPMNLLGHSFNLFTQRSIDKNYDPACVEAARSGLSQLLRTRVILSDPNWGEIYGVLQRAKPSFADIDLGRTALERFAELRDRLQALPEMHEPAIRQQLENRLGGSDLQIRIRVLEQDLSEFEPVTTEPGIMFIQFTPNGFCNGDRYLGVNLLEHLTGVIVSLWLS</sequence>
<gene>
    <name evidence="1" type="ORF">MIND_00416200</name>
</gene>
<name>A0A8H6W585_9AGAR</name>
<evidence type="ECO:0000313" key="2">
    <source>
        <dbReference type="Proteomes" id="UP000636479"/>
    </source>
</evidence>
<organism evidence="1 2">
    <name type="scientific">Mycena indigotica</name>
    <dbReference type="NCBI Taxonomy" id="2126181"/>
    <lineage>
        <taxon>Eukaryota</taxon>
        <taxon>Fungi</taxon>
        <taxon>Dikarya</taxon>
        <taxon>Basidiomycota</taxon>
        <taxon>Agaricomycotina</taxon>
        <taxon>Agaricomycetes</taxon>
        <taxon>Agaricomycetidae</taxon>
        <taxon>Agaricales</taxon>
        <taxon>Marasmiineae</taxon>
        <taxon>Mycenaceae</taxon>
        <taxon>Mycena</taxon>
    </lineage>
</organism>
<reference evidence="1" key="1">
    <citation type="submission" date="2020-05" db="EMBL/GenBank/DDBJ databases">
        <title>Mycena genomes resolve the evolution of fungal bioluminescence.</title>
        <authorList>
            <person name="Tsai I.J."/>
        </authorList>
    </citation>
    <scope>NUCLEOTIDE SEQUENCE</scope>
    <source>
        <strain evidence="1">171206Taipei</strain>
    </source>
</reference>
<keyword evidence="2" id="KW-1185">Reference proteome</keyword>
<dbReference type="Proteomes" id="UP000636479">
    <property type="component" value="Unassembled WGS sequence"/>
</dbReference>
<dbReference type="RefSeq" id="XP_037221273.1">
    <property type="nucleotide sequence ID" value="XM_037360981.1"/>
</dbReference>
<dbReference type="EMBL" id="JACAZF010000004">
    <property type="protein sequence ID" value="KAF7306254.1"/>
    <property type="molecule type" value="Genomic_DNA"/>
</dbReference>
<accession>A0A8H6W585</accession>
<dbReference type="AlphaFoldDB" id="A0A8H6W585"/>
<evidence type="ECO:0000313" key="1">
    <source>
        <dbReference type="EMBL" id="KAF7306254.1"/>
    </source>
</evidence>